<organism evidence="4">
    <name type="scientific">Microvirga ossetica</name>
    <dbReference type="NCBI Taxonomy" id="1882682"/>
    <lineage>
        <taxon>Bacteria</taxon>
        <taxon>Pseudomonadati</taxon>
        <taxon>Pseudomonadota</taxon>
        <taxon>Alphaproteobacteria</taxon>
        <taxon>Hyphomicrobiales</taxon>
        <taxon>Methylobacteriaceae</taxon>
        <taxon>Microvirga</taxon>
    </lineage>
</organism>
<dbReference type="PROSITE" id="PS50268">
    <property type="entry name" value="CADHERIN_2"/>
    <property type="match status" value="1"/>
</dbReference>
<gene>
    <name evidence="4" type="ORF">BB934_20740</name>
</gene>
<dbReference type="Gene3D" id="2.150.10.10">
    <property type="entry name" value="Serralysin-like metalloprotease, C-terminal"/>
    <property type="match status" value="1"/>
</dbReference>
<dbReference type="InterPro" id="IPR015919">
    <property type="entry name" value="Cadherin-like_sf"/>
</dbReference>
<feature type="domain" description="Cadherin" evidence="3">
    <location>
        <begin position="674"/>
        <end position="783"/>
    </location>
</feature>
<dbReference type="SUPFAM" id="SSF51120">
    <property type="entry name" value="beta-Roll"/>
    <property type="match status" value="1"/>
</dbReference>
<protein>
    <recommendedName>
        <fullName evidence="3">Cadherin domain-containing protein</fullName>
    </recommendedName>
</protein>
<dbReference type="InterPro" id="IPR011049">
    <property type="entry name" value="Serralysin-like_metalloprot_C"/>
</dbReference>
<evidence type="ECO:0000313" key="4">
    <source>
        <dbReference type="EMBL" id="ANY80359.1"/>
    </source>
</evidence>
<dbReference type="AlphaFoldDB" id="A0A1B2EK91"/>
<dbReference type="InterPro" id="IPR018511">
    <property type="entry name" value="Hemolysin-typ_Ca-bd_CS"/>
</dbReference>
<dbReference type="InterPro" id="IPR002126">
    <property type="entry name" value="Cadherin-like_dom"/>
</dbReference>
<reference evidence="4" key="1">
    <citation type="submission" date="2016-07" db="EMBL/GenBank/DDBJ databases">
        <title>Microvirga ossetica sp. nov. a new species of rhizobia isolated from root nodules of the legume species Vicia alpestris Steven originated from North Ossetia region in the Caucasus.</title>
        <authorList>
            <person name="Safronova V.I."/>
            <person name="Kuznetsova I.G."/>
            <person name="Sazanova A.L."/>
            <person name="Belimov A."/>
            <person name="Andronov E."/>
            <person name="Osledkin Y.S."/>
            <person name="Onishchuk O.P."/>
            <person name="Kurchak O.N."/>
            <person name="Shaposhnikov A.I."/>
            <person name="Willems A."/>
            <person name="Tikhonovich I.A."/>
        </authorList>
    </citation>
    <scope>NUCLEOTIDE SEQUENCE [LARGE SCALE GENOMIC DNA]</scope>
    <source>
        <strain evidence="4">V5/3M</strain>
    </source>
</reference>
<dbReference type="EMBL" id="CP016616">
    <property type="protein sequence ID" value="ANY80359.1"/>
    <property type="molecule type" value="Genomic_DNA"/>
</dbReference>
<dbReference type="KEGG" id="moc:BB934_20740"/>
<dbReference type="PRINTS" id="PR00313">
    <property type="entry name" value="CABNDNGRPT"/>
</dbReference>
<proteinExistence type="predicted"/>
<evidence type="ECO:0000256" key="2">
    <source>
        <dbReference type="ARBA" id="ARBA00022989"/>
    </source>
</evidence>
<dbReference type="OrthoDB" id="9804931at2"/>
<dbReference type="GO" id="GO:0005509">
    <property type="term" value="F:calcium ion binding"/>
    <property type="evidence" value="ECO:0007669"/>
    <property type="project" value="InterPro"/>
</dbReference>
<dbReference type="Pfam" id="PF00028">
    <property type="entry name" value="Cadherin"/>
    <property type="match status" value="1"/>
</dbReference>
<dbReference type="GO" id="GO:0007156">
    <property type="term" value="P:homophilic cell adhesion via plasma membrane adhesion molecules"/>
    <property type="evidence" value="ECO:0007669"/>
    <property type="project" value="InterPro"/>
</dbReference>
<name>A0A1B2EK91_9HYPH</name>
<accession>A0A1B2EK91</accession>
<sequence length="930" mass="99924">MSQALLDAFNAATTWQEALAAIKNEDYAALLLENGHRAKLNDLPDDQGREQAIGLGVIEIKTLFGDFTTVDQIKAAVQKQIEVEHAKFQIIQAVMNAGSVSEMRAALEIIDTLNDHRQALIAEWSASSDPEAQARADALEIEGYSVVLKRIASDLSDGNYLDFLAEKMMEVREQSGPFFGVGTLITALDTADQAVDAEILAAFNEADTWQEALEAINTYDSLLLDEARLDKLDDLPDGQGREQAIGLGLNQTKVLFGNFQSIADLKEALDHQIDTEHAKFEFITALDAATTAAEMTDAIKATIELVNTHRQDLIAGLLASEDPDAIALAGVLQQADYTTTLAEIVTHLDDDAYMAQLGARMLSARNALEGSQFFGDSRIIPALDEADGAIDAVVAAFNEADTWQEALAAIKDNASVLLDAGHVDKLDDLPDDQGREQAIGLGVLEVKTLFGDFASLDTIILEVRYQIDVEHAKFDALNAINAATEENVVAALKEHIGKLHDHRQELIEKWSASTDPDAQERAEELSHEDYTLVLAEIVSHFDDAAYMAGLAEAMLDAEQFFGVGALITALRAADVELDSPVADATQNVTTDEDVAIVKDIGATDPNGDTLTYSVKSGARPQKGTVTFSGGKFTYTPAKDVNGSDTFIIVISDGEHSIEQTVTIAIKAVNDAPADITLSNSKVPENAVAGTSVGRLTATDLEGGAMKFALLDDAGGRFKLETKDGVTSIVVADGLKLDYEQATFHTIRVQVTDSDNKTYEETLTVDLTDVASENVTGTTGTDVLVGGVGKDVFNGGLGNDKLSGGLGNDLLTGGKGKDVFVFDTKLGTSSTDRKVNFDTIKDFSVKDDSLYLDNAIFKKLGSGTATSPKQLSKSFFTIRDKAKDKNDYIIYNDKTGVLSYDADGSGKGKAVEFAQLSKKLTTLSYKDFFVI</sequence>
<dbReference type="InterPro" id="IPR001343">
    <property type="entry name" value="Hemolysn_Ca-bd"/>
</dbReference>
<dbReference type="SUPFAM" id="SSF49313">
    <property type="entry name" value="Cadherin-like"/>
    <property type="match status" value="1"/>
</dbReference>
<dbReference type="GO" id="GO:0005886">
    <property type="term" value="C:plasma membrane"/>
    <property type="evidence" value="ECO:0007669"/>
    <property type="project" value="UniProtKB-SubCell"/>
</dbReference>
<dbReference type="PANTHER" id="PTHR24026:SF126">
    <property type="entry name" value="PROTOCADHERIN FAT 4"/>
    <property type="match status" value="1"/>
</dbReference>
<dbReference type="PANTHER" id="PTHR24026">
    <property type="entry name" value="FAT ATYPICAL CADHERIN-RELATED"/>
    <property type="match status" value="1"/>
</dbReference>
<evidence type="ECO:0000256" key="1">
    <source>
        <dbReference type="ARBA" id="ARBA00022692"/>
    </source>
</evidence>
<keyword evidence="1" id="KW-0812">Transmembrane</keyword>
<dbReference type="CDD" id="cd11304">
    <property type="entry name" value="Cadherin_repeat"/>
    <property type="match status" value="1"/>
</dbReference>
<evidence type="ECO:0000259" key="3">
    <source>
        <dbReference type="PROSITE" id="PS50268"/>
    </source>
</evidence>
<dbReference type="RefSeq" id="WP_099511361.1">
    <property type="nucleotide sequence ID" value="NZ_CP016616.1"/>
</dbReference>
<keyword evidence="2" id="KW-1133">Transmembrane helix</keyword>
<dbReference type="PROSITE" id="PS00330">
    <property type="entry name" value="HEMOLYSIN_CALCIUM"/>
    <property type="match status" value="1"/>
</dbReference>
<dbReference type="Gene3D" id="2.60.40.3440">
    <property type="match status" value="1"/>
</dbReference>
<dbReference type="Pfam" id="PF00353">
    <property type="entry name" value="HemolysinCabind"/>
    <property type="match status" value="1"/>
</dbReference>
<keyword evidence="2" id="KW-0472">Membrane</keyword>
<dbReference type="Pfam" id="PF17963">
    <property type="entry name" value="Big_9"/>
    <property type="match status" value="1"/>
</dbReference>